<gene>
    <name evidence="12" type="ORF">K431DRAFT_280178</name>
</gene>
<keyword evidence="13" id="KW-1185">Reference proteome</keyword>
<evidence type="ECO:0000256" key="8">
    <source>
        <dbReference type="ARBA" id="ARBA00023315"/>
    </source>
</evidence>
<keyword evidence="3 10" id="KW-0812">Transmembrane</keyword>
<comment type="caution">
    <text evidence="12">The sequence shown here is derived from an EMBL/GenBank/DDBJ whole genome shotgun (WGS) entry which is preliminary data.</text>
</comment>
<dbReference type="EMBL" id="MU003765">
    <property type="protein sequence ID" value="KAF2726156.1"/>
    <property type="molecule type" value="Genomic_DNA"/>
</dbReference>
<keyword evidence="5 10" id="KW-0472">Membrane</keyword>
<dbReference type="GO" id="GO:0005794">
    <property type="term" value="C:Golgi apparatus"/>
    <property type="evidence" value="ECO:0007669"/>
    <property type="project" value="TreeGrafter"/>
</dbReference>
<evidence type="ECO:0000256" key="2">
    <source>
        <dbReference type="ARBA" id="ARBA00022679"/>
    </source>
</evidence>
<name>A0A9P4QJP6_9PEZI</name>
<evidence type="ECO:0000256" key="10">
    <source>
        <dbReference type="RuleBase" id="RU079119"/>
    </source>
</evidence>
<feature type="domain" description="Palmitoyltransferase DHHC" evidence="11">
    <location>
        <begin position="14"/>
        <end position="157"/>
    </location>
</feature>
<dbReference type="OrthoDB" id="9909019at2759"/>
<evidence type="ECO:0000259" key="11">
    <source>
        <dbReference type="Pfam" id="PF01529"/>
    </source>
</evidence>
<keyword evidence="2 10" id="KW-0808">Transferase</keyword>
<proteinExistence type="inferred from homology"/>
<evidence type="ECO:0000256" key="1">
    <source>
        <dbReference type="ARBA" id="ARBA00004141"/>
    </source>
</evidence>
<comment type="subcellular location">
    <subcellularLocation>
        <location evidence="1">Membrane</location>
        <topology evidence="1">Multi-pass membrane protein</topology>
    </subcellularLocation>
</comment>
<comment type="similarity">
    <text evidence="10">Belongs to the DHHC palmitoyltransferase family.</text>
</comment>
<reference evidence="12" key="1">
    <citation type="journal article" date="2020" name="Stud. Mycol.">
        <title>101 Dothideomycetes genomes: a test case for predicting lifestyles and emergence of pathogens.</title>
        <authorList>
            <person name="Haridas S."/>
            <person name="Albert R."/>
            <person name="Binder M."/>
            <person name="Bloem J."/>
            <person name="Labutti K."/>
            <person name="Salamov A."/>
            <person name="Andreopoulos B."/>
            <person name="Baker S."/>
            <person name="Barry K."/>
            <person name="Bills G."/>
            <person name="Bluhm B."/>
            <person name="Cannon C."/>
            <person name="Castanera R."/>
            <person name="Culley D."/>
            <person name="Daum C."/>
            <person name="Ezra D."/>
            <person name="Gonzalez J."/>
            <person name="Henrissat B."/>
            <person name="Kuo A."/>
            <person name="Liang C."/>
            <person name="Lipzen A."/>
            <person name="Lutzoni F."/>
            <person name="Magnuson J."/>
            <person name="Mondo S."/>
            <person name="Nolan M."/>
            <person name="Ohm R."/>
            <person name="Pangilinan J."/>
            <person name="Park H.-J."/>
            <person name="Ramirez L."/>
            <person name="Alfaro M."/>
            <person name="Sun H."/>
            <person name="Tritt A."/>
            <person name="Yoshinaga Y."/>
            <person name="Zwiers L.-H."/>
            <person name="Turgeon B."/>
            <person name="Goodwin S."/>
            <person name="Spatafora J."/>
            <person name="Crous P."/>
            <person name="Grigoriev I."/>
        </authorList>
    </citation>
    <scope>NUCLEOTIDE SEQUENCE</scope>
    <source>
        <strain evidence="12">CBS 116435</strain>
    </source>
</reference>
<evidence type="ECO:0000256" key="9">
    <source>
        <dbReference type="ARBA" id="ARBA00048048"/>
    </source>
</evidence>
<comment type="domain">
    <text evidence="10">The DHHC domain is required for palmitoyltransferase activity.</text>
</comment>
<dbReference type="GO" id="GO:0016020">
    <property type="term" value="C:membrane"/>
    <property type="evidence" value="ECO:0007669"/>
    <property type="project" value="UniProtKB-SubCell"/>
</dbReference>
<dbReference type="GO" id="GO:0019706">
    <property type="term" value="F:protein-cysteine S-palmitoyltransferase activity"/>
    <property type="evidence" value="ECO:0007669"/>
    <property type="project" value="UniProtKB-EC"/>
</dbReference>
<evidence type="ECO:0000256" key="6">
    <source>
        <dbReference type="ARBA" id="ARBA00023139"/>
    </source>
</evidence>
<evidence type="ECO:0000256" key="4">
    <source>
        <dbReference type="ARBA" id="ARBA00022989"/>
    </source>
</evidence>
<dbReference type="InterPro" id="IPR039859">
    <property type="entry name" value="PFA4/ZDH16/20/ERF2-like"/>
</dbReference>
<dbReference type="EC" id="2.3.1.225" evidence="10"/>
<feature type="transmembrane region" description="Helical" evidence="10">
    <location>
        <begin position="120"/>
        <end position="146"/>
    </location>
</feature>
<dbReference type="PROSITE" id="PS50216">
    <property type="entry name" value="DHHC"/>
    <property type="match status" value="1"/>
</dbReference>
<keyword evidence="6" id="KW-0564">Palmitate</keyword>
<evidence type="ECO:0000256" key="5">
    <source>
        <dbReference type="ARBA" id="ARBA00023136"/>
    </source>
</evidence>
<dbReference type="Proteomes" id="UP000799441">
    <property type="component" value="Unassembled WGS sequence"/>
</dbReference>
<dbReference type="Pfam" id="PF01529">
    <property type="entry name" value="DHHC"/>
    <property type="match status" value="1"/>
</dbReference>
<dbReference type="AlphaFoldDB" id="A0A9P4QJP6"/>
<accession>A0A9P4QJP6</accession>
<evidence type="ECO:0000313" key="12">
    <source>
        <dbReference type="EMBL" id="KAF2726156.1"/>
    </source>
</evidence>
<keyword evidence="8 10" id="KW-0012">Acyltransferase</keyword>
<evidence type="ECO:0000256" key="7">
    <source>
        <dbReference type="ARBA" id="ARBA00023288"/>
    </source>
</evidence>
<dbReference type="PANTHER" id="PTHR22883">
    <property type="entry name" value="ZINC FINGER DHHC DOMAIN CONTAINING PROTEIN"/>
    <property type="match status" value="1"/>
</dbReference>
<evidence type="ECO:0000256" key="3">
    <source>
        <dbReference type="ARBA" id="ARBA00022692"/>
    </source>
</evidence>
<organism evidence="12 13">
    <name type="scientific">Polychaeton citri CBS 116435</name>
    <dbReference type="NCBI Taxonomy" id="1314669"/>
    <lineage>
        <taxon>Eukaryota</taxon>
        <taxon>Fungi</taxon>
        <taxon>Dikarya</taxon>
        <taxon>Ascomycota</taxon>
        <taxon>Pezizomycotina</taxon>
        <taxon>Dothideomycetes</taxon>
        <taxon>Dothideomycetidae</taxon>
        <taxon>Capnodiales</taxon>
        <taxon>Capnodiaceae</taxon>
        <taxon>Polychaeton</taxon>
    </lineage>
</organism>
<dbReference type="GO" id="GO:0005783">
    <property type="term" value="C:endoplasmic reticulum"/>
    <property type="evidence" value="ECO:0007669"/>
    <property type="project" value="TreeGrafter"/>
</dbReference>
<comment type="catalytic activity">
    <reaction evidence="9 10">
        <text>L-cysteinyl-[protein] + hexadecanoyl-CoA = S-hexadecanoyl-L-cysteinyl-[protein] + CoA</text>
        <dbReference type="Rhea" id="RHEA:36683"/>
        <dbReference type="Rhea" id="RHEA-COMP:10131"/>
        <dbReference type="Rhea" id="RHEA-COMP:11032"/>
        <dbReference type="ChEBI" id="CHEBI:29950"/>
        <dbReference type="ChEBI" id="CHEBI:57287"/>
        <dbReference type="ChEBI" id="CHEBI:57379"/>
        <dbReference type="ChEBI" id="CHEBI:74151"/>
        <dbReference type="EC" id="2.3.1.225"/>
    </reaction>
</comment>
<dbReference type="InterPro" id="IPR001594">
    <property type="entry name" value="Palmitoyltrfase_DHHC"/>
</dbReference>
<keyword evidence="4 10" id="KW-1133">Transmembrane helix</keyword>
<sequence>MQDYPYDHAIYRPGKTCSTCNHVKPARSKHCSLCGCCVAKCDHHCPWVMNCLGRGNYQHFLALLLSLGTLQVYGAYLSYCILENYLHLPENPNISMVPWQRLSEFGEMCTITLHAGGLGIAGVGLLAAATAFLPLSFLAYHIYLIWAGMTTNESQKWADWRDDMADGAVFRASRKAVLEHLRLQQGLDARTAEPLKHLVETLGLEAEEKVFWPAETDQIIVRTNDCQPPSGQAHLWFKVYDLSKVENLYDLGVLDNLSEIVAGR</sequence>
<keyword evidence="7" id="KW-0449">Lipoprotein</keyword>
<feature type="transmembrane region" description="Helical" evidence="10">
    <location>
        <begin position="60"/>
        <end position="79"/>
    </location>
</feature>
<dbReference type="PANTHER" id="PTHR22883:SF480">
    <property type="entry name" value="PALMITOYLTRANSFERASE SWF1"/>
    <property type="match status" value="1"/>
</dbReference>
<evidence type="ECO:0000313" key="13">
    <source>
        <dbReference type="Proteomes" id="UP000799441"/>
    </source>
</evidence>
<dbReference type="GO" id="GO:0006612">
    <property type="term" value="P:protein targeting to membrane"/>
    <property type="evidence" value="ECO:0007669"/>
    <property type="project" value="TreeGrafter"/>
</dbReference>
<protein>
    <recommendedName>
        <fullName evidence="10">Palmitoyltransferase</fullName>
        <ecNumber evidence="10">2.3.1.225</ecNumber>
    </recommendedName>
</protein>